<reference evidence="1 2" key="1">
    <citation type="journal article" date="2015" name="Genome Biol. Evol.">
        <title>Comparative Genomics of a Bacterivorous Green Alga Reveals Evolutionary Causalities and Consequences of Phago-Mixotrophic Mode of Nutrition.</title>
        <authorList>
            <person name="Burns J.A."/>
            <person name="Paasch A."/>
            <person name="Narechania A."/>
            <person name="Kim E."/>
        </authorList>
    </citation>
    <scope>NUCLEOTIDE SEQUENCE [LARGE SCALE GENOMIC DNA]</scope>
    <source>
        <strain evidence="1 2">PLY_AMNH</strain>
    </source>
</reference>
<name>A0AAE0FRJ4_9CHLO</name>
<dbReference type="EMBL" id="LGRX02014373">
    <property type="protein sequence ID" value="KAK3264757.1"/>
    <property type="molecule type" value="Genomic_DNA"/>
</dbReference>
<evidence type="ECO:0000313" key="1">
    <source>
        <dbReference type="EMBL" id="KAK3264757.1"/>
    </source>
</evidence>
<accession>A0AAE0FRJ4</accession>
<gene>
    <name evidence="1" type="ORF">CYMTET_26525</name>
</gene>
<keyword evidence="2" id="KW-1185">Reference proteome</keyword>
<protein>
    <submittedName>
        <fullName evidence="1">Uncharacterized protein</fullName>
    </submittedName>
</protein>
<dbReference type="Proteomes" id="UP001190700">
    <property type="component" value="Unassembled WGS sequence"/>
</dbReference>
<evidence type="ECO:0000313" key="2">
    <source>
        <dbReference type="Proteomes" id="UP001190700"/>
    </source>
</evidence>
<dbReference type="AlphaFoldDB" id="A0AAE0FRJ4"/>
<comment type="caution">
    <text evidence="1">The sequence shown here is derived from an EMBL/GenBank/DDBJ whole genome shotgun (WGS) entry which is preliminary data.</text>
</comment>
<sequence>MDATAAAAVAPVDAAPSMVSEVADQLYPVSALHAHEPDLTFADMISQLGGLSVTAEGRAFALNHLHVETDAEDDGGGSVDSYMTEDNGTTPGEYSCPPARGCGKPPLGLGCSAAISLLMCALLCVCATAAPVTAAAFGGVGMGTHTRLHQSMVLIRLYI</sequence>
<organism evidence="1 2">
    <name type="scientific">Cymbomonas tetramitiformis</name>
    <dbReference type="NCBI Taxonomy" id="36881"/>
    <lineage>
        <taxon>Eukaryota</taxon>
        <taxon>Viridiplantae</taxon>
        <taxon>Chlorophyta</taxon>
        <taxon>Pyramimonadophyceae</taxon>
        <taxon>Pyramimonadales</taxon>
        <taxon>Pyramimonadaceae</taxon>
        <taxon>Cymbomonas</taxon>
    </lineage>
</organism>
<proteinExistence type="predicted"/>